<evidence type="ECO:0000313" key="4">
    <source>
        <dbReference type="Proteomes" id="UP001205890"/>
    </source>
</evidence>
<evidence type="ECO:0000313" key="3">
    <source>
        <dbReference type="EMBL" id="MCP8939165.1"/>
    </source>
</evidence>
<accession>A0ABT1LCC7</accession>
<feature type="region of interest" description="Disordered" evidence="2">
    <location>
        <begin position="217"/>
        <end position="271"/>
    </location>
</feature>
<sequence>MTPEERQLLTGLFERIGAASGAPRDREAEAFIADAVRVHPYAPYMMAQTVLVQEEALKAAAARIAELEARAAEMERAGQEPTSFLGGISKSLFGEPPRRTGSGVPAVGPGDSAPGGVWNRGPSPGYPPPPPAPPNYAPSAGFGQGPWGGQPASGGFLRSAMATAAGVAGGALLYQGIESLMHSHGGGGLTGGSALAGDLGASGTGLGSLAGTGLDDPNLMTGGSRSHAADILGGQSDDLASHPDAGDDDTFDVASDDGGGDVGGDDGGDWA</sequence>
<keyword evidence="1" id="KW-0175">Coiled coil</keyword>
<feature type="region of interest" description="Disordered" evidence="2">
    <location>
        <begin position="94"/>
        <end position="150"/>
    </location>
</feature>
<organism evidence="3 4">
    <name type="scientific">Alsobacter ponti</name>
    <dbReference type="NCBI Taxonomy" id="2962936"/>
    <lineage>
        <taxon>Bacteria</taxon>
        <taxon>Pseudomonadati</taxon>
        <taxon>Pseudomonadota</taxon>
        <taxon>Alphaproteobacteria</taxon>
        <taxon>Hyphomicrobiales</taxon>
        <taxon>Alsobacteraceae</taxon>
        <taxon>Alsobacter</taxon>
    </lineage>
</organism>
<dbReference type="EMBL" id="JANCLU010000010">
    <property type="protein sequence ID" value="MCP8939165.1"/>
    <property type="molecule type" value="Genomic_DNA"/>
</dbReference>
<dbReference type="RefSeq" id="WP_254742131.1">
    <property type="nucleotide sequence ID" value="NZ_JANCLU010000010.1"/>
</dbReference>
<dbReference type="InterPro" id="IPR018648">
    <property type="entry name" value="DUF2076"/>
</dbReference>
<evidence type="ECO:0000256" key="1">
    <source>
        <dbReference type="SAM" id="Coils"/>
    </source>
</evidence>
<feature type="coiled-coil region" evidence="1">
    <location>
        <begin position="50"/>
        <end position="77"/>
    </location>
</feature>
<gene>
    <name evidence="3" type="ORF">NK718_11615</name>
</gene>
<reference evidence="3 4" key="1">
    <citation type="submission" date="2022-07" db="EMBL/GenBank/DDBJ databases">
        <authorList>
            <person name="Li W.-J."/>
            <person name="Deng Q.-Q."/>
        </authorList>
    </citation>
    <scope>NUCLEOTIDE SEQUENCE [LARGE SCALE GENOMIC DNA]</scope>
    <source>
        <strain evidence="3 4">SYSU M60028</strain>
    </source>
</reference>
<evidence type="ECO:0000256" key="2">
    <source>
        <dbReference type="SAM" id="MobiDB-lite"/>
    </source>
</evidence>
<protein>
    <submittedName>
        <fullName evidence="3">DUF2076 domain-containing protein</fullName>
    </submittedName>
</protein>
<feature type="compositionally biased region" description="Pro residues" evidence="2">
    <location>
        <begin position="124"/>
        <end position="136"/>
    </location>
</feature>
<name>A0ABT1LCC7_9HYPH</name>
<feature type="compositionally biased region" description="Acidic residues" evidence="2">
    <location>
        <begin position="246"/>
        <end position="271"/>
    </location>
</feature>
<keyword evidence="4" id="KW-1185">Reference proteome</keyword>
<proteinExistence type="predicted"/>
<comment type="caution">
    <text evidence="3">The sequence shown here is derived from an EMBL/GenBank/DDBJ whole genome shotgun (WGS) entry which is preliminary data.</text>
</comment>
<dbReference type="Proteomes" id="UP001205890">
    <property type="component" value="Unassembled WGS sequence"/>
</dbReference>
<dbReference type="Pfam" id="PF09849">
    <property type="entry name" value="DUF2076"/>
    <property type="match status" value="1"/>
</dbReference>